<feature type="transmembrane region" description="Helical" evidence="1">
    <location>
        <begin position="133"/>
        <end position="152"/>
    </location>
</feature>
<feature type="transmembrane region" description="Helical" evidence="1">
    <location>
        <begin position="173"/>
        <end position="193"/>
    </location>
</feature>
<evidence type="ECO:0000313" key="2">
    <source>
        <dbReference type="Proteomes" id="UP000887574"/>
    </source>
</evidence>
<keyword evidence="1" id="KW-0812">Transmembrane</keyword>
<dbReference type="Gene3D" id="3.30.190.20">
    <property type="match status" value="1"/>
</dbReference>
<sequence length="350" mass="39301">MTAFPEHAIASLSDVWATLSTSAHYFTLAKSALANLVMYCSLVVSAISTALSYWFKVQNVVLANAIITASVALFCFLSSLVFVAPAGIFMSNCWENLPIRPCCYGFRRLLVNLETMILEDSNILATSYSAIGIWYYCLTPAFLIIAICLKFVCNNRAVMNGQQFSYLLEGFGWFIFSSCVITIPSIVIAYAIVFRFKPGVIATTFEPTSFWDLLVWKIVKRISRMRGRLKLENSESELRAVISMLKKSEPREAMSGSKISRDTLNECVAEVLKLAVEKKRKFRETIELQVSLKNYDPQKDKRFSGTVKLKNIPRPKLKVCVLGDQQHIDEAAASEIPCMSADDLKKLNKD</sequence>
<keyword evidence="2" id="KW-1185">Reference proteome</keyword>
<dbReference type="SUPFAM" id="SSF56808">
    <property type="entry name" value="Ribosomal protein L1"/>
    <property type="match status" value="1"/>
</dbReference>
<evidence type="ECO:0000313" key="3">
    <source>
        <dbReference type="WBParaSite" id="jg20564"/>
    </source>
</evidence>
<dbReference type="InterPro" id="IPR023674">
    <property type="entry name" value="Ribosomal_uL1-like"/>
</dbReference>
<dbReference type="Pfam" id="PF00687">
    <property type="entry name" value="Ribosomal_L1"/>
    <property type="match status" value="1"/>
</dbReference>
<name>A0A915DLA7_9BILA</name>
<feature type="transmembrane region" description="Helical" evidence="1">
    <location>
        <begin position="62"/>
        <end position="88"/>
    </location>
</feature>
<dbReference type="CDD" id="cd00403">
    <property type="entry name" value="Ribosomal_L1"/>
    <property type="match status" value="1"/>
</dbReference>
<keyword evidence="1" id="KW-1133">Transmembrane helix</keyword>
<protein>
    <submittedName>
        <fullName evidence="3">Uncharacterized protein</fullName>
    </submittedName>
</protein>
<dbReference type="WBParaSite" id="jg20564">
    <property type="protein sequence ID" value="jg20564"/>
    <property type="gene ID" value="jg20564"/>
</dbReference>
<dbReference type="AlphaFoldDB" id="A0A915DLA7"/>
<proteinExistence type="predicted"/>
<accession>A0A915DLA7</accession>
<feature type="transmembrane region" description="Helical" evidence="1">
    <location>
        <begin position="36"/>
        <end position="55"/>
    </location>
</feature>
<dbReference type="Proteomes" id="UP000887574">
    <property type="component" value="Unplaced"/>
</dbReference>
<reference evidence="3" key="1">
    <citation type="submission" date="2022-11" db="UniProtKB">
        <authorList>
            <consortium name="WormBaseParasite"/>
        </authorList>
    </citation>
    <scope>IDENTIFICATION</scope>
</reference>
<keyword evidence="1" id="KW-0472">Membrane</keyword>
<organism evidence="2 3">
    <name type="scientific">Ditylenchus dipsaci</name>
    <dbReference type="NCBI Taxonomy" id="166011"/>
    <lineage>
        <taxon>Eukaryota</taxon>
        <taxon>Metazoa</taxon>
        <taxon>Ecdysozoa</taxon>
        <taxon>Nematoda</taxon>
        <taxon>Chromadorea</taxon>
        <taxon>Rhabditida</taxon>
        <taxon>Tylenchina</taxon>
        <taxon>Tylenchomorpha</taxon>
        <taxon>Sphaerularioidea</taxon>
        <taxon>Anguinidae</taxon>
        <taxon>Anguininae</taxon>
        <taxon>Ditylenchus</taxon>
    </lineage>
</organism>
<dbReference type="InterPro" id="IPR028364">
    <property type="entry name" value="Ribosomal_uL1/biogenesis"/>
</dbReference>
<evidence type="ECO:0000256" key="1">
    <source>
        <dbReference type="SAM" id="Phobius"/>
    </source>
</evidence>